<evidence type="ECO:0000313" key="3">
    <source>
        <dbReference type="Proteomes" id="UP000238523"/>
    </source>
</evidence>
<evidence type="ECO:0000313" key="2">
    <source>
        <dbReference type="EMBL" id="AUW45874.1"/>
    </source>
</evidence>
<feature type="compositionally biased region" description="Polar residues" evidence="1">
    <location>
        <begin position="294"/>
        <end position="304"/>
    </location>
</feature>
<dbReference type="Proteomes" id="UP000238523">
    <property type="component" value="Plasmid pRLN1"/>
</dbReference>
<sequence>MHKQAPPNATVNKWLISYPALMKGYGHILLEQIAPGDATIREGLRPYFESAHSDARDYFHAYAGMSLHPDAGAPGFNAKYPNCLPSKARRGVFGEVMSGLMTEALDFVGHHQWVVPVFLFRNQEDARQYIYVLSRDPLARERSLAARATILSASSSTTMARSVVSLPEKPNGASNGYHPFSTRSCLARRSRYRKTRATLSMTARASGSRSTAPSMCRLASNSCRTSSRNWRPMNTPTLSSPWTGSSSWKIRGRPSAPISFSWSGAARLGAARDNRCWSAHTNPPSTRRTETFRSSKSSCPTAMP</sequence>
<accession>A0A2K9ZCA3</accession>
<keyword evidence="2" id="KW-0614">Plasmid</keyword>
<feature type="region of interest" description="Disordered" evidence="1">
    <location>
        <begin position="279"/>
        <end position="304"/>
    </location>
</feature>
<geneLocation type="plasmid" evidence="3">
    <name>prln1</name>
</geneLocation>
<dbReference type="EMBL" id="CP025013">
    <property type="protein sequence ID" value="AUW45874.1"/>
    <property type="molecule type" value="Genomic_DNA"/>
</dbReference>
<evidence type="ECO:0000256" key="1">
    <source>
        <dbReference type="SAM" id="MobiDB-lite"/>
    </source>
</evidence>
<feature type="region of interest" description="Disordered" evidence="1">
    <location>
        <begin position="226"/>
        <end position="245"/>
    </location>
</feature>
<organism evidence="2 3">
    <name type="scientific">Rhizobium leguminosarum</name>
    <dbReference type="NCBI Taxonomy" id="384"/>
    <lineage>
        <taxon>Bacteria</taxon>
        <taxon>Pseudomonadati</taxon>
        <taxon>Pseudomonadota</taxon>
        <taxon>Alphaproteobacteria</taxon>
        <taxon>Hyphomicrobiales</taxon>
        <taxon>Rhizobiaceae</taxon>
        <taxon>Rhizobium/Agrobacterium group</taxon>
        <taxon>Rhizobium</taxon>
    </lineage>
</organism>
<protein>
    <submittedName>
        <fullName evidence="2">Uncharacterized protein</fullName>
    </submittedName>
</protein>
<dbReference type="AlphaFoldDB" id="A0A2K9ZCA3"/>
<name>A0A2K9ZCA3_RHILE</name>
<gene>
    <name evidence="2" type="ORF">CUJ84_pRLN1000409</name>
</gene>
<reference evidence="2 3" key="1">
    <citation type="submission" date="2017-11" db="EMBL/GenBank/DDBJ databases">
        <title>Complete genome of Rhizobium leguminosarum Norway, an ineffective micro-symbiont.</title>
        <authorList>
            <person name="Hoffrichter A."/>
            <person name="Liang J."/>
            <person name="Brachmann A."/>
            <person name="Marin M."/>
        </authorList>
    </citation>
    <scope>NUCLEOTIDE SEQUENCE [LARGE SCALE GENOMIC DNA]</scope>
    <source>
        <strain evidence="2 3">Norway</strain>
        <plasmid evidence="3">Plasmid prln1</plasmid>
    </source>
</reference>
<proteinExistence type="predicted"/>